<dbReference type="EMBL" id="SOCP01000014">
    <property type="protein sequence ID" value="TDV44160.1"/>
    <property type="molecule type" value="Genomic_DNA"/>
</dbReference>
<evidence type="ECO:0000313" key="1">
    <source>
        <dbReference type="EMBL" id="TDV44160.1"/>
    </source>
</evidence>
<proteinExistence type="predicted"/>
<reference evidence="1 2" key="1">
    <citation type="submission" date="2019-03" db="EMBL/GenBank/DDBJ databases">
        <title>Genomic Encyclopedia of Archaeal and Bacterial Type Strains, Phase II (KMG-II): from individual species to whole genera.</title>
        <authorList>
            <person name="Goeker M."/>
        </authorList>
    </citation>
    <scope>NUCLEOTIDE SEQUENCE [LARGE SCALE GENOMIC DNA]</scope>
    <source>
        <strain evidence="1 2">DSM 45499</strain>
    </source>
</reference>
<dbReference type="Proteomes" id="UP000294927">
    <property type="component" value="Unassembled WGS sequence"/>
</dbReference>
<protein>
    <submittedName>
        <fullName evidence="1">Uncharacterized protein</fullName>
    </submittedName>
</protein>
<keyword evidence="2" id="KW-1185">Reference proteome</keyword>
<evidence type="ECO:0000313" key="2">
    <source>
        <dbReference type="Proteomes" id="UP000294927"/>
    </source>
</evidence>
<sequence>MSALEVSASRYSLTVDATQTFESLSDVAENESGDRLRDALAMALTAKVTYATVADRVVTSEDIRPGPGDSPDLTCMSCPAPWSIVKTLESAGFLTAQNVLVELTGDTYLSEGRSVTIINVVKPFTVVTVDYGFSSSERWTATDQSDAVPAGWYLLGEVREHFDTKAIACAVGMNELPDDVVAWLFELEGFGASTCLAGCSSCGSQWRAESGDWTFHPDGCDVGSWVYDDADDFHADTIACPECETGRVGFTVH</sequence>
<name>A0A4R7V5E5_9PSEU</name>
<accession>A0A4R7V5E5</accession>
<organism evidence="1 2">
    <name type="scientific">Actinophytocola oryzae</name>
    <dbReference type="NCBI Taxonomy" id="502181"/>
    <lineage>
        <taxon>Bacteria</taxon>
        <taxon>Bacillati</taxon>
        <taxon>Actinomycetota</taxon>
        <taxon>Actinomycetes</taxon>
        <taxon>Pseudonocardiales</taxon>
        <taxon>Pseudonocardiaceae</taxon>
    </lineage>
</organism>
<gene>
    <name evidence="1" type="ORF">CLV71_11469</name>
</gene>
<dbReference type="AlphaFoldDB" id="A0A4R7V5E5"/>
<comment type="caution">
    <text evidence="1">The sequence shown here is derived from an EMBL/GenBank/DDBJ whole genome shotgun (WGS) entry which is preliminary data.</text>
</comment>